<dbReference type="Proteomes" id="UP001164746">
    <property type="component" value="Chromosome 4"/>
</dbReference>
<proteinExistence type="predicted"/>
<protein>
    <submittedName>
        <fullName evidence="3">DHI2-like protein</fullName>
    </submittedName>
</protein>
<evidence type="ECO:0000313" key="4">
    <source>
        <dbReference type="Proteomes" id="UP001164746"/>
    </source>
</evidence>
<dbReference type="InterPro" id="IPR036291">
    <property type="entry name" value="NAD(P)-bd_dom_sf"/>
</dbReference>
<sequence>MTLFLHLSTMNFVVDDDDIPEDDVIIFSILYSCVTVVFAMAVLSKFLTNEFRFGFRSALSLAVLFLGEPLCQFFVKGPLGVGCFAAGCLLIYSILPASHLPVGNKAVVITGCDSGFGNALVKKLDAIGMHVYAGCLDKDGPGADEDISKAVEIVRLDVGSEGLWGLVNNAGVCYFSELEMTPEPIMRKMFDVNLFGTVNTTKAFLPLIRQAKGRIVVVSRRISFEGYGAYGMAKHALMAFSDTLRQEMKKWSVNVSIIEPTGYRTGRKEEIWEKLDENAKATYGLDYLDEIYSSLMEQCKTFPDDLTPVVRAMRSGLLSKRPKERYPCGAGADIFTYVMNLLPIWWGDTISLAMSPIPKSSHPAALRNDQ</sequence>
<dbReference type="PROSITE" id="PS00061">
    <property type="entry name" value="ADH_SHORT"/>
    <property type="match status" value="1"/>
</dbReference>
<keyword evidence="4" id="KW-1185">Reference proteome</keyword>
<keyword evidence="2" id="KW-0472">Membrane</keyword>
<dbReference type="EMBL" id="CP111015">
    <property type="protein sequence ID" value="WAR01655.1"/>
    <property type="molecule type" value="Genomic_DNA"/>
</dbReference>
<dbReference type="Gene3D" id="3.40.50.720">
    <property type="entry name" value="NAD(P)-binding Rossmann-like Domain"/>
    <property type="match status" value="1"/>
</dbReference>
<accession>A0ABY7DVB9</accession>
<dbReference type="Pfam" id="PF00106">
    <property type="entry name" value="adh_short"/>
    <property type="match status" value="1"/>
</dbReference>
<dbReference type="InterPro" id="IPR020904">
    <property type="entry name" value="Sc_DH/Rdtase_CS"/>
</dbReference>
<gene>
    <name evidence="3" type="ORF">MAR_008213</name>
</gene>
<name>A0ABY7DVB9_MYAAR</name>
<evidence type="ECO:0000256" key="2">
    <source>
        <dbReference type="SAM" id="Phobius"/>
    </source>
</evidence>
<dbReference type="PANTHER" id="PTHR43313">
    <property type="entry name" value="SHORT-CHAIN DEHYDROGENASE/REDUCTASE FAMILY 9C"/>
    <property type="match status" value="1"/>
</dbReference>
<dbReference type="PANTHER" id="PTHR43313:SF50">
    <property type="entry name" value="GH26015P"/>
    <property type="match status" value="1"/>
</dbReference>
<feature type="transmembrane region" description="Helical" evidence="2">
    <location>
        <begin position="51"/>
        <end position="67"/>
    </location>
</feature>
<dbReference type="SUPFAM" id="SSF51735">
    <property type="entry name" value="NAD(P)-binding Rossmann-fold domains"/>
    <property type="match status" value="1"/>
</dbReference>
<reference evidence="3" key="1">
    <citation type="submission" date="2022-11" db="EMBL/GenBank/DDBJ databases">
        <title>Centuries of genome instability and evolution in soft-shell clam transmissible cancer (bioRxiv).</title>
        <authorList>
            <person name="Hart S.F.M."/>
            <person name="Yonemitsu M.A."/>
            <person name="Giersch R.M."/>
            <person name="Beal B.F."/>
            <person name="Arriagada G."/>
            <person name="Davis B.W."/>
            <person name="Ostrander E.A."/>
            <person name="Goff S.P."/>
            <person name="Metzger M.J."/>
        </authorList>
    </citation>
    <scope>NUCLEOTIDE SEQUENCE</scope>
    <source>
        <strain evidence="3">MELC-2E11</strain>
        <tissue evidence="3">Siphon/mantle</tissue>
    </source>
</reference>
<evidence type="ECO:0000256" key="1">
    <source>
        <dbReference type="ARBA" id="ARBA00023002"/>
    </source>
</evidence>
<keyword evidence="1" id="KW-0560">Oxidoreductase</keyword>
<feature type="transmembrane region" description="Helical" evidence="2">
    <location>
        <begin position="24"/>
        <end position="44"/>
    </location>
</feature>
<keyword evidence="2" id="KW-1133">Transmembrane helix</keyword>
<organism evidence="3 4">
    <name type="scientific">Mya arenaria</name>
    <name type="common">Soft-shell clam</name>
    <dbReference type="NCBI Taxonomy" id="6604"/>
    <lineage>
        <taxon>Eukaryota</taxon>
        <taxon>Metazoa</taxon>
        <taxon>Spiralia</taxon>
        <taxon>Lophotrochozoa</taxon>
        <taxon>Mollusca</taxon>
        <taxon>Bivalvia</taxon>
        <taxon>Autobranchia</taxon>
        <taxon>Heteroconchia</taxon>
        <taxon>Euheterodonta</taxon>
        <taxon>Imparidentia</taxon>
        <taxon>Neoheterodontei</taxon>
        <taxon>Myida</taxon>
        <taxon>Myoidea</taxon>
        <taxon>Myidae</taxon>
        <taxon>Mya</taxon>
    </lineage>
</organism>
<evidence type="ECO:0000313" key="3">
    <source>
        <dbReference type="EMBL" id="WAR01655.1"/>
    </source>
</evidence>
<dbReference type="InterPro" id="IPR002347">
    <property type="entry name" value="SDR_fam"/>
</dbReference>
<keyword evidence="2" id="KW-0812">Transmembrane</keyword>
<dbReference type="PRINTS" id="PR00081">
    <property type="entry name" value="GDHRDH"/>
</dbReference>